<dbReference type="SUPFAM" id="SSF53474">
    <property type="entry name" value="alpha/beta-Hydrolases"/>
    <property type="match status" value="1"/>
</dbReference>
<proteinExistence type="inferred from homology"/>
<evidence type="ECO:0000259" key="2">
    <source>
        <dbReference type="Pfam" id="PF05057"/>
    </source>
</evidence>
<name>A0AAV2EIV2_9ROSI</name>
<dbReference type="PANTHER" id="PTHR12482:SF5">
    <property type="entry name" value="DUF676 DOMAIN-CONTAINING PROTEIN"/>
    <property type="match status" value="1"/>
</dbReference>
<evidence type="ECO:0000256" key="1">
    <source>
        <dbReference type="ARBA" id="ARBA00007949"/>
    </source>
</evidence>
<reference evidence="3 4" key="1">
    <citation type="submission" date="2024-04" db="EMBL/GenBank/DDBJ databases">
        <authorList>
            <person name="Fracassetti M."/>
        </authorList>
    </citation>
    <scope>NUCLEOTIDE SEQUENCE [LARGE SCALE GENOMIC DNA]</scope>
</reference>
<dbReference type="Pfam" id="PF12394">
    <property type="entry name" value="DUF3657"/>
    <property type="match status" value="1"/>
</dbReference>
<dbReference type="InterPro" id="IPR029058">
    <property type="entry name" value="AB_hydrolase_fold"/>
</dbReference>
<gene>
    <name evidence="3" type="ORF">LTRI10_LOCUS26600</name>
</gene>
<feature type="domain" description="DUF676" evidence="2">
    <location>
        <begin position="459"/>
        <end position="649"/>
    </location>
</feature>
<organism evidence="3 4">
    <name type="scientific">Linum trigynum</name>
    <dbReference type="NCBI Taxonomy" id="586398"/>
    <lineage>
        <taxon>Eukaryota</taxon>
        <taxon>Viridiplantae</taxon>
        <taxon>Streptophyta</taxon>
        <taxon>Embryophyta</taxon>
        <taxon>Tracheophyta</taxon>
        <taxon>Spermatophyta</taxon>
        <taxon>Magnoliopsida</taxon>
        <taxon>eudicotyledons</taxon>
        <taxon>Gunneridae</taxon>
        <taxon>Pentapetalae</taxon>
        <taxon>rosids</taxon>
        <taxon>fabids</taxon>
        <taxon>Malpighiales</taxon>
        <taxon>Linaceae</taxon>
        <taxon>Linum</taxon>
    </lineage>
</organism>
<dbReference type="InterPro" id="IPR044294">
    <property type="entry name" value="Lipase-like"/>
</dbReference>
<evidence type="ECO:0000313" key="4">
    <source>
        <dbReference type="Proteomes" id="UP001497516"/>
    </source>
</evidence>
<comment type="similarity">
    <text evidence="1">Belongs to the FAM135 family.</text>
</comment>
<accession>A0AAV2EIV2</accession>
<dbReference type="InterPro" id="IPR022122">
    <property type="entry name" value="DUF3657"/>
</dbReference>
<keyword evidence="4" id="KW-1185">Reference proteome</keyword>
<dbReference type="FunFam" id="3.40.50.1820:FF:000102">
    <property type="entry name" value="Putative serine esterase family protein"/>
    <property type="match status" value="1"/>
</dbReference>
<dbReference type="EMBL" id="OZ034817">
    <property type="protein sequence ID" value="CAL1385465.1"/>
    <property type="molecule type" value="Genomic_DNA"/>
</dbReference>
<protein>
    <recommendedName>
        <fullName evidence="2">DUF676 domain-containing protein</fullName>
    </recommendedName>
</protein>
<evidence type="ECO:0000313" key="3">
    <source>
        <dbReference type="EMBL" id="CAL1385465.1"/>
    </source>
</evidence>
<dbReference type="AlphaFoldDB" id="A0AAV2EIV2"/>
<dbReference type="Gene3D" id="3.40.50.1820">
    <property type="entry name" value="alpha/beta hydrolase"/>
    <property type="match status" value="1"/>
</dbReference>
<sequence>MGRRRNEVAERCSIKTMNCSGGPAPARVKKSTYETIHEVAIYIHRFHNLDLFRQGWYQIRISMTPDGNGCTLLTTPSRVIQYEAAENGSRSAYGVWQIDDTENSFATQPFCIKYARQDVYLSIMVSFILSLSSFEAPPSSGVILRFELLSTFDAENGSSLQFPTDLDPVAVHEFRIPSKALLGLHTYCPVQFDSFYPVLVDTSIHITMLEASSKRSSKALDLVISDGHKHAMLIKALMVTRDILLGDLRKISKEIDQALDLTEFFPDLDDKQLSSLVQFNPVHGNKVSQVLPEPEDTFEVDLSSSLQLLRDQIFFLWNTFFAFHRANGKKILDSLHHTWGDNRRAEWSIWIVYSKVDRSFANGLLEKASSTLRKFLNDPVRTSSARAGLHRQSIAQMKINNRSLQDMHIYRDPSHIPIITIDHFVNSPSHKTGGHSYLKNKPNTSMQMDNSSTEPSKILKVVVFVHGFQGQSLDLRLVRNQWLLIDPKVEVLMSEANEDKTEGDFRDMGLRLAEEVTSFMEKKIERSSRSGNVTEVKLSFVGHSMGNIIIRAALSESIMEPYLRYLHTYLSVSGPHLGYMYSSNMLFNSGLWFLKKFKGTQCIRQLTFSDDPNLRKTFLYKLSKHKTLENFKNVILVSSPQDGYIPYHSARIEACPAALLDYSKKGRVFWEMLNHCLCQLQAPCSSNQRIFMRCDVNFYIPSSNRNNFNSIIGRTAHVEFLESDNFAMLVMGSFPELFV</sequence>
<dbReference type="InterPro" id="IPR007751">
    <property type="entry name" value="DUF676_lipase-like"/>
</dbReference>
<dbReference type="Proteomes" id="UP001497516">
    <property type="component" value="Chromosome 4"/>
</dbReference>
<dbReference type="Pfam" id="PF05057">
    <property type="entry name" value="DUF676"/>
    <property type="match status" value="1"/>
</dbReference>
<dbReference type="PANTHER" id="PTHR12482">
    <property type="entry name" value="LIPASE ROG1-RELATED-RELATED"/>
    <property type="match status" value="1"/>
</dbReference>